<accession>A0A183DW35</accession>
<proteinExistence type="predicted"/>
<evidence type="ECO:0000313" key="1">
    <source>
        <dbReference type="EMBL" id="VDN21305.1"/>
    </source>
</evidence>
<dbReference type="AlphaFoldDB" id="A0A183DW35"/>
<dbReference type="EMBL" id="UYRT01079739">
    <property type="protein sequence ID" value="VDN21305.1"/>
    <property type="molecule type" value="Genomic_DNA"/>
</dbReference>
<evidence type="ECO:0000313" key="3">
    <source>
        <dbReference type="WBParaSite" id="GPUH_0001294001-mRNA-1"/>
    </source>
</evidence>
<name>A0A183DW35_9BILA</name>
<gene>
    <name evidence="1" type="ORF">GPUH_LOCUS12925</name>
</gene>
<evidence type="ECO:0000313" key="2">
    <source>
        <dbReference type="Proteomes" id="UP000271098"/>
    </source>
</evidence>
<reference evidence="1 2" key="2">
    <citation type="submission" date="2018-11" db="EMBL/GenBank/DDBJ databases">
        <authorList>
            <consortium name="Pathogen Informatics"/>
        </authorList>
    </citation>
    <scope>NUCLEOTIDE SEQUENCE [LARGE SCALE GENOMIC DNA]</scope>
</reference>
<sequence>MATGSVFLNPGPLILSRISKGTSVILPCRTNSFIESGVDLYINHIKKTSRSEFDPRIGFTVDSLLLNDRTETPIRCEYRSSTSEIIIVPGETNNQTEALPEIVNLNAWPYVGEELTMSCKFLTKDTYKYVLTWRCPKCKVDKKKDGGGVTEVLKPSLPSITDCEGAGKEF</sequence>
<dbReference type="WBParaSite" id="GPUH_0001294001-mRNA-1">
    <property type="protein sequence ID" value="GPUH_0001294001-mRNA-1"/>
    <property type="gene ID" value="GPUH_0001294001"/>
</dbReference>
<dbReference type="Proteomes" id="UP000271098">
    <property type="component" value="Unassembled WGS sequence"/>
</dbReference>
<organism evidence="3">
    <name type="scientific">Gongylonema pulchrum</name>
    <dbReference type="NCBI Taxonomy" id="637853"/>
    <lineage>
        <taxon>Eukaryota</taxon>
        <taxon>Metazoa</taxon>
        <taxon>Ecdysozoa</taxon>
        <taxon>Nematoda</taxon>
        <taxon>Chromadorea</taxon>
        <taxon>Rhabditida</taxon>
        <taxon>Spirurina</taxon>
        <taxon>Spiruromorpha</taxon>
        <taxon>Spiruroidea</taxon>
        <taxon>Gongylonematidae</taxon>
        <taxon>Gongylonema</taxon>
    </lineage>
</organism>
<keyword evidence="2" id="KW-1185">Reference proteome</keyword>
<reference evidence="3" key="1">
    <citation type="submission" date="2016-06" db="UniProtKB">
        <authorList>
            <consortium name="WormBaseParasite"/>
        </authorList>
    </citation>
    <scope>IDENTIFICATION</scope>
</reference>
<protein>
    <submittedName>
        <fullName evidence="3">Ig-like domain-containing protein</fullName>
    </submittedName>
</protein>